<sequence>MGHDLRSNQPEETGQAARNETGRAGYPQPLVWLFVATALCAASASLVLSGVMGDGAPETALGKAALVLVAIAVGLVAGGAIGFAVRRTQAE</sequence>
<dbReference type="RefSeq" id="WP_012870736.1">
    <property type="nucleotide sequence ID" value="NC_013523.1"/>
</dbReference>
<evidence type="ECO:0000313" key="4">
    <source>
        <dbReference type="Proteomes" id="UP000002027"/>
    </source>
</evidence>
<keyword evidence="2" id="KW-0472">Membrane</keyword>
<feature type="transmembrane region" description="Helical" evidence="2">
    <location>
        <begin position="64"/>
        <end position="85"/>
    </location>
</feature>
<evidence type="ECO:0000256" key="1">
    <source>
        <dbReference type="SAM" id="MobiDB-lite"/>
    </source>
</evidence>
<organism evidence="3 4">
    <name type="scientific">Sphaerobacter thermophilus (strain ATCC 49802 / DSM 20745 / KCCM 41009 / NCIMB 13125 / S 6022)</name>
    <dbReference type="NCBI Taxonomy" id="479434"/>
    <lineage>
        <taxon>Bacteria</taxon>
        <taxon>Pseudomonadati</taxon>
        <taxon>Thermomicrobiota</taxon>
        <taxon>Thermomicrobia</taxon>
        <taxon>Sphaerobacterales</taxon>
        <taxon>Sphaerobacterineae</taxon>
        <taxon>Sphaerobacteraceae</taxon>
        <taxon>Sphaerobacter</taxon>
    </lineage>
</organism>
<protein>
    <submittedName>
        <fullName evidence="3">Uncharacterized protein</fullName>
    </submittedName>
</protein>
<keyword evidence="2" id="KW-0812">Transmembrane</keyword>
<keyword evidence="4" id="KW-1185">Reference proteome</keyword>
<gene>
    <name evidence="3" type="ordered locus">Sthe_0249</name>
</gene>
<evidence type="ECO:0000256" key="2">
    <source>
        <dbReference type="SAM" id="Phobius"/>
    </source>
</evidence>
<reference evidence="3 4" key="2">
    <citation type="journal article" date="2010" name="Stand. Genomic Sci.">
        <title>Complete genome sequence of Desulfohalobium retbaense type strain (HR(100)).</title>
        <authorList>
            <person name="Spring S."/>
            <person name="Nolan M."/>
            <person name="Lapidus A."/>
            <person name="Glavina Del Rio T."/>
            <person name="Copeland A."/>
            <person name="Tice H."/>
            <person name="Cheng J.F."/>
            <person name="Lucas S."/>
            <person name="Land M."/>
            <person name="Chen F."/>
            <person name="Bruce D."/>
            <person name="Goodwin L."/>
            <person name="Pitluck S."/>
            <person name="Ivanova N."/>
            <person name="Mavromatis K."/>
            <person name="Mikhailova N."/>
            <person name="Pati A."/>
            <person name="Chen A."/>
            <person name="Palaniappan K."/>
            <person name="Hauser L."/>
            <person name="Chang Y.J."/>
            <person name="Jeffries C.D."/>
            <person name="Munk C."/>
            <person name="Kiss H."/>
            <person name="Chain P."/>
            <person name="Han C."/>
            <person name="Brettin T."/>
            <person name="Detter J.C."/>
            <person name="Schuler E."/>
            <person name="Goker M."/>
            <person name="Rohde M."/>
            <person name="Bristow J."/>
            <person name="Eisen J.A."/>
            <person name="Markowitz V."/>
            <person name="Hugenholtz P."/>
            <person name="Kyrpides N.C."/>
            <person name="Klenk H.P."/>
        </authorList>
    </citation>
    <scope>NUCLEOTIDE SEQUENCE [LARGE SCALE GENOMIC DNA]</scope>
    <source>
        <strain evidence="4">ATCC 49802 / DSM 20745 / S 6022</strain>
    </source>
</reference>
<dbReference type="EMBL" id="CP001823">
    <property type="protein sequence ID" value="ACZ37688.1"/>
    <property type="molecule type" value="Genomic_DNA"/>
</dbReference>
<proteinExistence type="predicted"/>
<feature type="transmembrane region" description="Helical" evidence="2">
    <location>
        <begin position="30"/>
        <end position="52"/>
    </location>
</feature>
<accession>D1C6S7</accession>
<feature type="region of interest" description="Disordered" evidence="1">
    <location>
        <begin position="1"/>
        <end position="23"/>
    </location>
</feature>
<dbReference type="Proteomes" id="UP000002027">
    <property type="component" value="Chromosome 1"/>
</dbReference>
<name>D1C6S7_SPHTD</name>
<dbReference type="InParanoid" id="D1C6S7"/>
<dbReference type="HOGENOM" id="CLU_2425433_0_0_0"/>
<reference evidence="4" key="1">
    <citation type="submission" date="2009-11" db="EMBL/GenBank/DDBJ databases">
        <title>The complete chromosome 1 of Sphaerobacter thermophilus DSM 20745.</title>
        <authorList>
            <person name="Lucas S."/>
            <person name="Copeland A."/>
            <person name="Lapidus A."/>
            <person name="Glavina del Rio T."/>
            <person name="Dalin E."/>
            <person name="Tice H."/>
            <person name="Bruce D."/>
            <person name="Goodwin L."/>
            <person name="Pitluck S."/>
            <person name="Kyrpides N."/>
            <person name="Mavromatis K."/>
            <person name="Ivanova N."/>
            <person name="Mikhailova N."/>
            <person name="LaButti K.M."/>
            <person name="Clum A."/>
            <person name="Sun H.I."/>
            <person name="Brettin T."/>
            <person name="Detter J.C."/>
            <person name="Han C."/>
            <person name="Larimer F."/>
            <person name="Land M."/>
            <person name="Hauser L."/>
            <person name="Markowitz V."/>
            <person name="Cheng J.F."/>
            <person name="Hugenholtz P."/>
            <person name="Woyke T."/>
            <person name="Wu D."/>
            <person name="Steenblock K."/>
            <person name="Schneider S."/>
            <person name="Pukall R."/>
            <person name="Goeker M."/>
            <person name="Klenk H.P."/>
            <person name="Eisen J.A."/>
        </authorList>
    </citation>
    <scope>NUCLEOTIDE SEQUENCE [LARGE SCALE GENOMIC DNA]</scope>
    <source>
        <strain evidence="4">ATCC 49802 / DSM 20745 / S 6022</strain>
    </source>
</reference>
<dbReference type="KEGG" id="sti:Sthe_0249"/>
<dbReference type="AlphaFoldDB" id="D1C6S7"/>
<evidence type="ECO:0000313" key="3">
    <source>
        <dbReference type="EMBL" id="ACZ37688.1"/>
    </source>
</evidence>
<feature type="compositionally biased region" description="Polar residues" evidence="1">
    <location>
        <begin position="7"/>
        <end position="18"/>
    </location>
</feature>
<keyword evidence="2" id="KW-1133">Transmembrane helix</keyword>